<gene>
    <name evidence="1" type="ORF">SAMN05216302_102653</name>
</gene>
<dbReference type="AlphaFoldDB" id="A0A1I4E9R7"/>
<reference evidence="2" key="1">
    <citation type="submission" date="2016-10" db="EMBL/GenBank/DDBJ databases">
        <authorList>
            <person name="Varghese N."/>
            <person name="Submissions S."/>
        </authorList>
    </citation>
    <scope>NUCLEOTIDE SEQUENCE [LARGE SCALE GENOMIC DNA]</scope>
    <source>
        <strain evidence="2">Nm69</strain>
    </source>
</reference>
<accession>A0A1I4E9R7</accession>
<dbReference type="EMBL" id="FOSP01000026">
    <property type="protein sequence ID" value="SFL01919.1"/>
    <property type="molecule type" value="Genomic_DNA"/>
</dbReference>
<dbReference type="STRING" id="52441.SAMN05216302_102653"/>
<evidence type="ECO:0000313" key="1">
    <source>
        <dbReference type="EMBL" id="SFL01919.1"/>
    </source>
</evidence>
<name>A0A1I4E9R7_9PROT</name>
<proteinExistence type="predicted"/>
<dbReference type="Proteomes" id="UP000199533">
    <property type="component" value="Unassembled WGS sequence"/>
</dbReference>
<organism evidence="1 2">
    <name type="scientific">Nitrosomonas aestuarii</name>
    <dbReference type="NCBI Taxonomy" id="52441"/>
    <lineage>
        <taxon>Bacteria</taxon>
        <taxon>Pseudomonadati</taxon>
        <taxon>Pseudomonadota</taxon>
        <taxon>Betaproteobacteria</taxon>
        <taxon>Nitrosomonadales</taxon>
        <taxon>Nitrosomonadaceae</taxon>
        <taxon>Nitrosomonas</taxon>
    </lineage>
</organism>
<evidence type="ECO:0000313" key="2">
    <source>
        <dbReference type="Proteomes" id="UP000199533"/>
    </source>
</evidence>
<keyword evidence="2" id="KW-1185">Reference proteome</keyword>
<sequence>MIDISDVDQGSIPAVQLEGPGYSPGPFSLPQSPHCAALRPYGLRATSKLNQSDCAFSLPKLSLFSVLPAGSLGVKPCIYAALRGEGLQSVNWHLNPALSMPVCCKMRLDV</sequence>
<protein>
    <submittedName>
        <fullName evidence="1">Uncharacterized protein</fullName>
    </submittedName>
</protein>